<dbReference type="InterPro" id="IPR027417">
    <property type="entry name" value="P-loop_NTPase"/>
</dbReference>
<dbReference type="PANTHER" id="PTHR10799">
    <property type="entry name" value="SNF2/RAD54 HELICASE FAMILY"/>
    <property type="match status" value="1"/>
</dbReference>
<dbReference type="EMBL" id="VKLS01000003">
    <property type="protein sequence ID" value="TSB44105.1"/>
    <property type="molecule type" value="Genomic_DNA"/>
</dbReference>
<dbReference type="PROSITE" id="PS51192">
    <property type="entry name" value="HELICASE_ATP_BIND_1"/>
    <property type="match status" value="1"/>
</dbReference>
<keyword evidence="5" id="KW-0067">ATP-binding</keyword>
<evidence type="ECO:0000259" key="4">
    <source>
        <dbReference type="PROSITE" id="PS51194"/>
    </source>
</evidence>
<feature type="compositionally biased region" description="Basic and acidic residues" evidence="2">
    <location>
        <begin position="58"/>
        <end position="67"/>
    </location>
</feature>
<evidence type="ECO:0000256" key="2">
    <source>
        <dbReference type="SAM" id="MobiDB-lite"/>
    </source>
</evidence>
<dbReference type="FunFam" id="3.40.50.10810:FF:000031">
    <property type="entry name" value="Helicase, SNF2/RAD54 family"/>
    <property type="match status" value="1"/>
</dbReference>
<keyword evidence="6" id="KW-1185">Reference proteome</keyword>
<dbReference type="SUPFAM" id="SSF52540">
    <property type="entry name" value="P-loop containing nucleoside triphosphate hydrolases"/>
    <property type="match status" value="2"/>
</dbReference>
<keyword evidence="1" id="KW-0378">Hydrolase</keyword>
<protein>
    <submittedName>
        <fullName evidence="5">ATP-dependent helicase</fullName>
    </submittedName>
</protein>
<dbReference type="InterPro" id="IPR000330">
    <property type="entry name" value="SNF2_N"/>
</dbReference>
<dbReference type="Gene3D" id="1.20.120.850">
    <property type="entry name" value="SWI2/SNF2 ATPases, N-terminal domain"/>
    <property type="match status" value="1"/>
</dbReference>
<dbReference type="GO" id="GO:0004386">
    <property type="term" value="F:helicase activity"/>
    <property type="evidence" value="ECO:0007669"/>
    <property type="project" value="UniProtKB-KW"/>
</dbReference>
<name>A0A553ZRY0_9ACTN</name>
<dbReference type="InterPro" id="IPR014001">
    <property type="entry name" value="Helicase_ATP-bd"/>
</dbReference>
<dbReference type="PROSITE" id="PS51194">
    <property type="entry name" value="HELICASE_CTER"/>
    <property type="match status" value="1"/>
</dbReference>
<dbReference type="InterPro" id="IPR038718">
    <property type="entry name" value="SNF2-like_sf"/>
</dbReference>
<dbReference type="InterPro" id="IPR049730">
    <property type="entry name" value="SNF2/RAD54-like_C"/>
</dbReference>
<feature type="domain" description="Helicase C-terminal" evidence="4">
    <location>
        <begin position="919"/>
        <end position="1073"/>
    </location>
</feature>
<dbReference type="Pfam" id="PF12419">
    <property type="entry name" value="DUF3670"/>
    <property type="match status" value="1"/>
</dbReference>
<gene>
    <name evidence="5" type="ORF">FNZ23_00970</name>
</gene>
<dbReference type="SMART" id="SM00490">
    <property type="entry name" value="HELICc"/>
    <property type="match status" value="1"/>
</dbReference>
<feature type="region of interest" description="Disordered" evidence="2">
    <location>
        <begin position="425"/>
        <end position="457"/>
    </location>
</feature>
<comment type="caution">
    <text evidence="5">The sequence shown here is derived from an EMBL/GenBank/DDBJ whole genome shotgun (WGS) entry which is preliminary data.</text>
</comment>
<keyword evidence="5" id="KW-0547">Nucleotide-binding</keyword>
<accession>A0A553ZRY0</accession>
<feature type="compositionally biased region" description="Gly residues" evidence="2">
    <location>
        <begin position="448"/>
        <end position="457"/>
    </location>
</feature>
<dbReference type="InterPro" id="IPR001650">
    <property type="entry name" value="Helicase_C-like"/>
</dbReference>
<feature type="region of interest" description="Disordered" evidence="2">
    <location>
        <begin position="55"/>
        <end position="85"/>
    </location>
</feature>
<dbReference type="Proteomes" id="UP000320888">
    <property type="component" value="Unassembled WGS sequence"/>
</dbReference>
<reference evidence="5 6" key="1">
    <citation type="submission" date="2019-07" db="EMBL/GenBank/DDBJ databases">
        <title>Draft genome for Streptomyces benahoarensis MZ03-48.</title>
        <authorList>
            <person name="Gonzalez-Pimentel J.L."/>
        </authorList>
    </citation>
    <scope>NUCLEOTIDE SEQUENCE [LARGE SCALE GENOMIC DNA]</scope>
    <source>
        <strain evidence="5 6">MZ03-48</strain>
    </source>
</reference>
<keyword evidence="5" id="KW-0347">Helicase</keyword>
<evidence type="ECO:0000259" key="3">
    <source>
        <dbReference type="PROSITE" id="PS51192"/>
    </source>
</evidence>
<evidence type="ECO:0000313" key="5">
    <source>
        <dbReference type="EMBL" id="TSB44105.1"/>
    </source>
</evidence>
<evidence type="ECO:0000313" key="6">
    <source>
        <dbReference type="Proteomes" id="UP000320888"/>
    </source>
</evidence>
<proteinExistence type="predicted"/>
<evidence type="ECO:0000256" key="1">
    <source>
        <dbReference type="ARBA" id="ARBA00022801"/>
    </source>
</evidence>
<dbReference type="AlphaFoldDB" id="A0A553ZRY0"/>
<dbReference type="Gene3D" id="3.40.50.300">
    <property type="entry name" value="P-loop containing nucleotide triphosphate hydrolases"/>
    <property type="match status" value="1"/>
</dbReference>
<dbReference type="GO" id="GO:0016787">
    <property type="term" value="F:hydrolase activity"/>
    <property type="evidence" value="ECO:0007669"/>
    <property type="project" value="UniProtKB-KW"/>
</dbReference>
<dbReference type="Gene3D" id="3.40.50.10810">
    <property type="entry name" value="Tandem AAA-ATPase domain"/>
    <property type="match status" value="1"/>
</dbReference>
<feature type="region of interest" description="Disordered" evidence="2">
    <location>
        <begin position="873"/>
        <end position="907"/>
    </location>
</feature>
<dbReference type="CDD" id="cd18793">
    <property type="entry name" value="SF2_C_SNF"/>
    <property type="match status" value="1"/>
</dbReference>
<dbReference type="InterPro" id="IPR022138">
    <property type="entry name" value="DUF3670"/>
</dbReference>
<sequence>MSPSARQPNLTAALTDCAATFLPSDPPRGGRVAFWRPDGAPLDPVVDALSALITTPPDADRPGEPADAHLAPVPGRDGQLPAPTGSMTVALAQDHDRPSGGAETGDARPGDDGIVLREVPAVLLPVAEALPLLTRARSGSNADPSVALWGTAAVVALQLVARGRLLPGLSPQGYDAWRLGPFDAADGERVRALAAAMPPYARAAPLPAPDDQAPNGPVLLPEPERHLRAFLDAVADGLPRSPAADLVTDAPAFAATTPQHIPEQRAWAADIAAGHDAGVRLSLRMEVRGPGGLPAASGEGGPTLLAAPGSLAFAAVLQVHSVTDPGVVADAAEVWAGGTAAGEAFGARARMDTLVTLRRAAAAWAPLAPLLSAAVPDTLELDDEEVVALLGPAGRSLAAAGVQVHWPKELATGLTSHAVVEYAAPGGGSGPAHAKDGAAPGEEVRSPGDGGAAWGGRPGGPAALLSADALLSFSWRFSVGGQDLDRVELDRLAAAGRPLVRLRDRWALVDTEALRAARGRADRTLTPLDALGAALTGSAETDDGDRVAVEVAGPLAALRDGLADPERPDRAPVEQPAALAATLRDYQLRGLGWLHRMTSLGLGCCLADDMGLGKTITLIALHLHRAANRETAGPTLVVCPTSLLGNWQREIEKFAPGTAVRRYHGARRSLVEIAPDEFVLTTYGTLRMDAARLAEAGWGLVVADEAQHVKNPASATARALRSVPSGARVALTGTPVENNLSELWAVLDWTTPGLLGPLGRFRTRYAQVIEGGSASPGAVAAAERLARLVRPFLLRRRKSDPGIVPELPPKTETDRAVTLTAEQAGLYEAVVREGLTAIAGTDGFARRGLVVKLLTSLKQICNHPAQYLKELDGGAGAASPRRPEVPVPARETGAPTGATVSEGLGNSPRIAGRSGKVELLDELLETLLAEEASVLVFTQYVQMARLLERHLTGRGIPVQLLHGQTPVARREEMVRRFQEGAVPVFLLSLKAAGTGLNLTRASHVVHFDRWWNPAVEAQATDRAYRIGQTQPVQVHRMITEGTVEDRIADMLARKQRLADAVLGSGDAALTELTDAELAELVTLRGEHG</sequence>
<dbReference type="SMART" id="SM00487">
    <property type="entry name" value="DEXDc"/>
    <property type="match status" value="1"/>
</dbReference>
<dbReference type="OrthoDB" id="9760715at2"/>
<dbReference type="Pfam" id="PF00176">
    <property type="entry name" value="SNF2-rel_dom"/>
    <property type="match status" value="1"/>
</dbReference>
<dbReference type="Pfam" id="PF00271">
    <property type="entry name" value="Helicase_C"/>
    <property type="match status" value="1"/>
</dbReference>
<feature type="domain" description="Helicase ATP-binding" evidence="3">
    <location>
        <begin position="595"/>
        <end position="753"/>
    </location>
</feature>
<dbReference type="GO" id="GO:0005524">
    <property type="term" value="F:ATP binding"/>
    <property type="evidence" value="ECO:0007669"/>
    <property type="project" value="InterPro"/>
</dbReference>
<organism evidence="5 6">
    <name type="scientific">Streptomyces benahoarensis</name>
    <dbReference type="NCBI Taxonomy" id="2595054"/>
    <lineage>
        <taxon>Bacteria</taxon>
        <taxon>Bacillati</taxon>
        <taxon>Actinomycetota</taxon>
        <taxon>Actinomycetes</taxon>
        <taxon>Kitasatosporales</taxon>
        <taxon>Streptomycetaceae</taxon>
        <taxon>Streptomyces</taxon>
    </lineage>
</organism>